<feature type="compositionally biased region" description="Polar residues" evidence="8">
    <location>
        <begin position="275"/>
        <end position="296"/>
    </location>
</feature>
<evidence type="ECO:0000256" key="5">
    <source>
        <dbReference type="ARBA" id="ARBA00023212"/>
    </source>
</evidence>
<dbReference type="GO" id="GO:0005856">
    <property type="term" value="C:cytoskeleton"/>
    <property type="evidence" value="ECO:0007669"/>
    <property type="project" value="UniProtKB-SubCell"/>
</dbReference>
<evidence type="ECO:0008006" key="11">
    <source>
        <dbReference type="Google" id="ProtNLM"/>
    </source>
</evidence>
<comment type="similarity">
    <text evidence="6">Belongs to the IQD family.</text>
</comment>
<dbReference type="PANTHER" id="PTHR32295:SF165">
    <property type="entry name" value="DUF4005 DOMAIN-CONTAINING PROTEIN"/>
    <property type="match status" value="1"/>
</dbReference>
<dbReference type="Gene3D" id="1.20.5.190">
    <property type="match status" value="1"/>
</dbReference>
<dbReference type="AlphaFoldDB" id="A0A8S9SJK3"/>
<protein>
    <recommendedName>
        <fullName evidence="11">DUF4005 domain-containing protein</fullName>
    </recommendedName>
</protein>
<evidence type="ECO:0000256" key="8">
    <source>
        <dbReference type="SAM" id="MobiDB-lite"/>
    </source>
</evidence>
<comment type="subunit">
    <text evidence="7">Binds to multiple calmodulin (CaM) in the presence of Ca(2+) and CaM-like proteins.</text>
</comment>
<evidence type="ECO:0000256" key="1">
    <source>
        <dbReference type="ARBA" id="ARBA00004245"/>
    </source>
</evidence>
<gene>
    <name evidence="9" type="ORF">F2Q69_00037504</name>
</gene>
<dbReference type="PANTHER" id="PTHR32295">
    <property type="entry name" value="IQ-DOMAIN 5-RELATED"/>
    <property type="match status" value="1"/>
</dbReference>
<evidence type="ECO:0000256" key="4">
    <source>
        <dbReference type="ARBA" id="ARBA00022860"/>
    </source>
</evidence>
<dbReference type="Proteomes" id="UP000712600">
    <property type="component" value="Unassembled WGS sequence"/>
</dbReference>
<feature type="region of interest" description="Disordered" evidence="8">
    <location>
        <begin position="335"/>
        <end position="410"/>
    </location>
</feature>
<dbReference type="InterPro" id="IPR000048">
    <property type="entry name" value="IQ_motif_EF-hand-BS"/>
</dbReference>
<dbReference type="GO" id="GO:0005516">
    <property type="term" value="F:calmodulin binding"/>
    <property type="evidence" value="ECO:0007669"/>
    <property type="project" value="UniProtKB-KW"/>
</dbReference>
<evidence type="ECO:0000313" key="9">
    <source>
        <dbReference type="EMBL" id="KAF3600133.1"/>
    </source>
</evidence>
<dbReference type="PROSITE" id="PS50096">
    <property type="entry name" value="IQ"/>
    <property type="match status" value="2"/>
</dbReference>
<keyword evidence="4" id="KW-0112">Calmodulin-binding</keyword>
<dbReference type="EMBL" id="QGKX02000004">
    <property type="protein sequence ID" value="KAF3600133.1"/>
    <property type="molecule type" value="Genomic_DNA"/>
</dbReference>
<proteinExistence type="inferred from homology"/>
<keyword evidence="3" id="KW-0677">Repeat</keyword>
<dbReference type="Pfam" id="PF00612">
    <property type="entry name" value="IQ"/>
    <property type="match status" value="1"/>
</dbReference>
<dbReference type="SMART" id="SM00015">
    <property type="entry name" value="IQ"/>
    <property type="match status" value="2"/>
</dbReference>
<name>A0A8S9SJK3_BRACR</name>
<evidence type="ECO:0000313" key="10">
    <source>
        <dbReference type="Proteomes" id="UP000712600"/>
    </source>
</evidence>
<comment type="caution">
    <text evidence="9">The sequence shown here is derived from an EMBL/GenBank/DDBJ whole genome shotgun (WGS) entry which is preliminary data.</text>
</comment>
<accession>A0A8S9SJK3</accession>
<evidence type="ECO:0000256" key="6">
    <source>
        <dbReference type="ARBA" id="ARBA00024341"/>
    </source>
</evidence>
<keyword evidence="5" id="KW-0206">Cytoskeleton</keyword>
<feature type="compositionally biased region" description="Polar residues" evidence="8">
    <location>
        <begin position="364"/>
        <end position="390"/>
    </location>
</feature>
<feature type="compositionally biased region" description="Low complexity" evidence="8">
    <location>
        <begin position="299"/>
        <end position="316"/>
    </location>
</feature>
<evidence type="ECO:0000256" key="2">
    <source>
        <dbReference type="ARBA" id="ARBA00022490"/>
    </source>
</evidence>
<feature type="region of interest" description="Disordered" evidence="8">
    <location>
        <begin position="274"/>
        <end position="316"/>
    </location>
</feature>
<dbReference type="CDD" id="cd23767">
    <property type="entry name" value="IQCD"/>
    <property type="match status" value="1"/>
</dbReference>
<sequence>MGASGRWIKALIGFNKSRSSNMDDQVKVASKSRFRRKHSVDFDAEKKLQDGFQDPYAHSVIDTSTSLQSYCGAPYEEQSKEHYAATRIQTAFRGFLARRALRALKGLVRLQALVRGHSVRKQAAVTLRCMQALVRVQARVRARRVRLALESETRQQLQQQLADEARVREIEEGWCDGIGSVEQIQAKLLKRQEAAAKRERAMAYALTHQWQAGTRQLSAHSSFQPEKNNWGWNWLERWMAVRPWENRFLDSYLMEDAKLGEKNMELAEIVHKTQMKSASKTQNTSNLVSGVSSQKATWPPSLSDGDSSSPGISSSMPVVSMAMSKKNDLAVEVNSRPVAGSRSHSNPEERSRKPDRSSRGRLTLPNSGKSLGSQSAKANRAGTLTPTSQKVAVEDNSAYNQRRRNSEPTK</sequence>
<evidence type="ECO:0000256" key="3">
    <source>
        <dbReference type="ARBA" id="ARBA00022737"/>
    </source>
</evidence>
<comment type="subcellular location">
    <subcellularLocation>
        <location evidence="1">Cytoplasm</location>
        <location evidence="1">Cytoskeleton</location>
    </subcellularLocation>
</comment>
<keyword evidence="2" id="KW-0963">Cytoplasm</keyword>
<organism evidence="9 10">
    <name type="scientific">Brassica cretica</name>
    <name type="common">Mustard</name>
    <dbReference type="NCBI Taxonomy" id="69181"/>
    <lineage>
        <taxon>Eukaryota</taxon>
        <taxon>Viridiplantae</taxon>
        <taxon>Streptophyta</taxon>
        <taxon>Embryophyta</taxon>
        <taxon>Tracheophyta</taxon>
        <taxon>Spermatophyta</taxon>
        <taxon>Magnoliopsida</taxon>
        <taxon>eudicotyledons</taxon>
        <taxon>Gunneridae</taxon>
        <taxon>Pentapetalae</taxon>
        <taxon>rosids</taxon>
        <taxon>malvids</taxon>
        <taxon>Brassicales</taxon>
        <taxon>Brassicaceae</taxon>
        <taxon>Brassiceae</taxon>
        <taxon>Brassica</taxon>
    </lineage>
</organism>
<evidence type="ECO:0000256" key="7">
    <source>
        <dbReference type="ARBA" id="ARBA00024378"/>
    </source>
</evidence>
<reference evidence="9" key="1">
    <citation type="submission" date="2019-12" db="EMBL/GenBank/DDBJ databases">
        <title>Genome sequencing and annotation of Brassica cretica.</title>
        <authorList>
            <person name="Studholme D.J."/>
            <person name="Sarris P."/>
        </authorList>
    </citation>
    <scope>NUCLEOTIDE SEQUENCE</scope>
    <source>
        <strain evidence="9">PFS-109/04</strain>
        <tissue evidence="9">Leaf</tissue>
    </source>
</reference>
<feature type="compositionally biased region" description="Basic and acidic residues" evidence="8">
    <location>
        <begin position="345"/>
        <end position="358"/>
    </location>
</feature>
<dbReference type="FunFam" id="1.20.5.190:FF:000062">
    <property type="entry name" value="IQ-domain 11"/>
    <property type="match status" value="1"/>
</dbReference>